<name>T1CA20_9ZZZZ</name>
<sequence>GDTGWPGGRIDALLLTHGHLDHCGAMAFLDPSIPVVASPTTVALLRAWQESGKSDLTSEVTYLAPRREVADSGGRLIETDRSAAKPGREFRTIGDAPTALVGLLDRSPYSGDRTRFEPGKVAPAPRRLGDGLRVDAYPVDHSVYGAMAFVLEADGGPVAYSGDLRFHGEKGPQTEAFVRALESRPPELLIVEGTRLTARDDVPHPAQISEDDVQRNCRARVEEYPDRLVVADFGPRNVERLRRFRRIALATGRQLVVTPGRLPAAPPPRVGSVDRGRSRPGRHADPPGADDPHPALARPRG</sequence>
<feature type="compositionally biased region" description="Basic and acidic residues" evidence="1">
    <location>
        <begin position="272"/>
        <end position="293"/>
    </location>
</feature>
<evidence type="ECO:0000259" key="2">
    <source>
        <dbReference type="Pfam" id="PF00753"/>
    </source>
</evidence>
<dbReference type="EMBL" id="AUZX01001450">
    <property type="protein sequence ID" value="EQD79067.1"/>
    <property type="molecule type" value="Genomic_DNA"/>
</dbReference>
<evidence type="ECO:0000313" key="3">
    <source>
        <dbReference type="EMBL" id="EQD79067.1"/>
    </source>
</evidence>
<protein>
    <submittedName>
        <fullName evidence="3">Beta-lactamase domain protein</fullName>
    </submittedName>
</protein>
<reference evidence="3" key="1">
    <citation type="submission" date="2013-08" db="EMBL/GenBank/DDBJ databases">
        <authorList>
            <person name="Mendez C."/>
            <person name="Richter M."/>
            <person name="Ferrer M."/>
            <person name="Sanchez J."/>
        </authorList>
    </citation>
    <scope>NUCLEOTIDE SEQUENCE</scope>
</reference>
<proteinExistence type="predicted"/>
<dbReference type="AlphaFoldDB" id="T1CA20"/>
<dbReference type="SUPFAM" id="SSF56281">
    <property type="entry name" value="Metallo-hydrolase/oxidoreductase"/>
    <property type="match status" value="1"/>
</dbReference>
<dbReference type="PANTHER" id="PTHR43694">
    <property type="entry name" value="RIBONUCLEASE J"/>
    <property type="match status" value="1"/>
</dbReference>
<dbReference type="Gene3D" id="3.60.15.10">
    <property type="entry name" value="Ribonuclease Z/Hydroxyacylglutathione hydrolase-like"/>
    <property type="match status" value="1"/>
</dbReference>
<dbReference type="Pfam" id="PF00753">
    <property type="entry name" value="Lactamase_B"/>
    <property type="match status" value="1"/>
</dbReference>
<dbReference type="InterPro" id="IPR036866">
    <property type="entry name" value="RibonucZ/Hydroxyglut_hydro"/>
</dbReference>
<reference evidence="3" key="2">
    <citation type="journal article" date="2014" name="ISME J.">
        <title>Microbial stratification in low pH oxic and suboxic macroscopic growths along an acid mine drainage.</title>
        <authorList>
            <person name="Mendez-Garcia C."/>
            <person name="Mesa V."/>
            <person name="Sprenger R.R."/>
            <person name="Richter M."/>
            <person name="Diez M.S."/>
            <person name="Solano J."/>
            <person name="Bargiela R."/>
            <person name="Golyshina O.V."/>
            <person name="Manteca A."/>
            <person name="Ramos J.L."/>
            <person name="Gallego J.R."/>
            <person name="Llorente I."/>
            <person name="Martins Dos Santos V.A."/>
            <person name="Jensen O.N."/>
            <person name="Pelaez A.I."/>
            <person name="Sanchez J."/>
            <person name="Ferrer M."/>
        </authorList>
    </citation>
    <scope>NUCLEOTIDE SEQUENCE</scope>
</reference>
<feature type="non-terminal residue" evidence="3">
    <location>
        <position position="1"/>
    </location>
</feature>
<accession>T1CA20</accession>
<comment type="caution">
    <text evidence="3">The sequence shown here is derived from an EMBL/GenBank/DDBJ whole genome shotgun (WGS) entry which is preliminary data.</text>
</comment>
<feature type="region of interest" description="Disordered" evidence="1">
    <location>
        <begin position="259"/>
        <end position="301"/>
    </location>
</feature>
<dbReference type="InterPro" id="IPR001279">
    <property type="entry name" value="Metallo-B-lactamas"/>
</dbReference>
<feature type="domain" description="Metallo-beta-lactamase" evidence="2">
    <location>
        <begin position="3"/>
        <end position="185"/>
    </location>
</feature>
<gene>
    <name evidence="3" type="ORF">B1A_01930</name>
</gene>
<evidence type="ECO:0000256" key="1">
    <source>
        <dbReference type="SAM" id="MobiDB-lite"/>
    </source>
</evidence>
<dbReference type="PANTHER" id="PTHR43694:SF1">
    <property type="entry name" value="RIBONUCLEASE J"/>
    <property type="match status" value="1"/>
</dbReference>
<organism evidence="3">
    <name type="scientific">mine drainage metagenome</name>
    <dbReference type="NCBI Taxonomy" id="410659"/>
    <lineage>
        <taxon>unclassified sequences</taxon>
        <taxon>metagenomes</taxon>
        <taxon>ecological metagenomes</taxon>
    </lineage>
</organism>